<dbReference type="Gene3D" id="3.40.50.150">
    <property type="entry name" value="Vaccinia Virus protein VP39"/>
    <property type="match status" value="1"/>
</dbReference>
<gene>
    <name evidence="1" type="ORF">EDB81DRAFT_763320</name>
</gene>
<comment type="caution">
    <text evidence="1">The sequence shown here is derived from an EMBL/GenBank/DDBJ whole genome shotgun (WGS) entry which is preliminary data.</text>
</comment>
<dbReference type="InterPro" id="IPR029063">
    <property type="entry name" value="SAM-dependent_MTases_sf"/>
</dbReference>
<evidence type="ECO:0000313" key="1">
    <source>
        <dbReference type="EMBL" id="KAH7132797.1"/>
    </source>
</evidence>
<dbReference type="EMBL" id="JAGMUV010000016">
    <property type="protein sequence ID" value="KAH7132797.1"/>
    <property type="molecule type" value="Genomic_DNA"/>
</dbReference>
<dbReference type="Proteomes" id="UP000738349">
    <property type="component" value="Unassembled WGS sequence"/>
</dbReference>
<accession>A0A9P9ITG8</accession>
<reference evidence="1" key="1">
    <citation type="journal article" date="2021" name="Nat. Commun.">
        <title>Genetic determinants of endophytism in the Arabidopsis root mycobiome.</title>
        <authorList>
            <person name="Mesny F."/>
            <person name="Miyauchi S."/>
            <person name="Thiergart T."/>
            <person name="Pickel B."/>
            <person name="Atanasova L."/>
            <person name="Karlsson M."/>
            <person name="Huettel B."/>
            <person name="Barry K.W."/>
            <person name="Haridas S."/>
            <person name="Chen C."/>
            <person name="Bauer D."/>
            <person name="Andreopoulos W."/>
            <person name="Pangilinan J."/>
            <person name="LaButti K."/>
            <person name="Riley R."/>
            <person name="Lipzen A."/>
            <person name="Clum A."/>
            <person name="Drula E."/>
            <person name="Henrissat B."/>
            <person name="Kohler A."/>
            <person name="Grigoriev I.V."/>
            <person name="Martin F.M."/>
            <person name="Hacquard S."/>
        </authorList>
    </citation>
    <scope>NUCLEOTIDE SEQUENCE</scope>
    <source>
        <strain evidence="1">MPI-CAGE-AT-0147</strain>
    </source>
</reference>
<organism evidence="1 2">
    <name type="scientific">Dactylonectria macrodidyma</name>
    <dbReference type="NCBI Taxonomy" id="307937"/>
    <lineage>
        <taxon>Eukaryota</taxon>
        <taxon>Fungi</taxon>
        <taxon>Dikarya</taxon>
        <taxon>Ascomycota</taxon>
        <taxon>Pezizomycotina</taxon>
        <taxon>Sordariomycetes</taxon>
        <taxon>Hypocreomycetidae</taxon>
        <taxon>Hypocreales</taxon>
        <taxon>Nectriaceae</taxon>
        <taxon>Dactylonectria</taxon>
    </lineage>
</organism>
<proteinExistence type="predicted"/>
<evidence type="ECO:0000313" key="2">
    <source>
        <dbReference type="Proteomes" id="UP000738349"/>
    </source>
</evidence>
<dbReference type="Pfam" id="PF13489">
    <property type="entry name" value="Methyltransf_23"/>
    <property type="match status" value="1"/>
</dbReference>
<name>A0A9P9ITG8_9HYPO</name>
<dbReference type="AlphaFoldDB" id="A0A9P9ITG8"/>
<keyword evidence="2" id="KW-1185">Reference proteome</keyword>
<dbReference type="OrthoDB" id="2013972at2759"/>
<protein>
    <recommendedName>
        <fullName evidence="3">Methyltransferase domain-containing protein</fullName>
    </recommendedName>
</protein>
<evidence type="ECO:0008006" key="3">
    <source>
        <dbReference type="Google" id="ProtNLM"/>
    </source>
</evidence>
<dbReference type="SUPFAM" id="SSF53335">
    <property type="entry name" value="S-adenosyl-L-methionine-dependent methyltransferases"/>
    <property type="match status" value="1"/>
</dbReference>
<sequence>MDYLFDLPASPVAYCGCQINSPSSPSDDGNTSGGVSIYTAFSSSTTLHEPPDEFGFDEDYSEFQPVPDNYFETDKLDDRAVNSYSVPGTLRKPVDSQYKKSLDYLHYLEKKVKGKALYLAPVTAPQNVLQLGAETCKWAIDVADQFPSASVRAIDPNPLLPPSLVPVNLETEFEYDEGSWAEDEVGYDLIFIKGLQCSKETPRLLENISKRLHPGAFVELTWIVPRPTELNPRWLQWEQLRDRIRIKTGRQVNPADGICRLIKDVGLEHVKSESIPFRMEDVEGDHSEVLGTQHYDIYGEILLPIFEVLNWGVKDIRELAAGMQLELPNMQFER</sequence>